<evidence type="ECO:0000256" key="1">
    <source>
        <dbReference type="ARBA" id="ARBA00023065"/>
    </source>
</evidence>
<dbReference type="PANTHER" id="PTHR31503:SF22">
    <property type="entry name" value="VACUOLAR CALCIUM ION TRANSPORTER"/>
    <property type="match status" value="1"/>
</dbReference>
<keyword evidence="4" id="KW-1185">Reference proteome</keyword>
<protein>
    <submittedName>
        <fullName evidence="3">Ca(2+)/H(+) antiporter (SynCAX)</fullName>
    </submittedName>
</protein>
<organism evidence="3 4">
    <name type="scientific">Durusdinium trenchii</name>
    <dbReference type="NCBI Taxonomy" id="1381693"/>
    <lineage>
        <taxon>Eukaryota</taxon>
        <taxon>Sar</taxon>
        <taxon>Alveolata</taxon>
        <taxon>Dinophyceae</taxon>
        <taxon>Suessiales</taxon>
        <taxon>Symbiodiniaceae</taxon>
        <taxon>Durusdinium</taxon>
    </lineage>
</organism>
<feature type="region of interest" description="Disordered" evidence="2">
    <location>
        <begin position="15"/>
        <end position="35"/>
    </location>
</feature>
<evidence type="ECO:0000256" key="2">
    <source>
        <dbReference type="SAM" id="MobiDB-lite"/>
    </source>
</evidence>
<dbReference type="EMBL" id="CAXAMM010004446">
    <property type="protein sequence ID" value="CAK9003570.1"/>
    <property type="molecule type" value="Genomic_DNA"/>
</dbReference>
<accession>A0ABP0ILU3</accession>
<reference evidence="3 4" key="1">
    <citation type="submission" date="2024-02" db="EMBL/GenBank/DDBJ databases">
        <authorList>
            <person name="Chen Y."/>
            <person name="Shah S."/>
            <person name="Dougan E. K."/>
            <person name="Thang M."/>
            <person name="Chan C."/>
        </authorList>
    </citation>
    <scope>NUCLEOTIDE SEQUENCE [LARGE SCALE GENOMIC DNA]</scope>
</reference>
<name>A0ABP0ILU3_9DINO</name>
<keyword evidence="1" id="KW-0406">Ion transport</keyword>
<proteinExistence type="predicted"/>
<keyword evidence="1" id="KW-0813">Transport</keyword>
<dbReference type="PANTHER" id="PTHR31503">
    <property type="entry name" value="VACUOLAR CALCIUM ION TRANSPORTER"/>
    <property type="match status" value="1"/>
</dbReference>
<evidence type="ECO:0000313" key="3">
    <source>
        <dbReference type="EMBL" id="CAK9003570.1"/>
    </source>
</evidence>
<dbReference type="Proteomes" id="UP001642464">
    <property type="component" value="Unassembled WGS sequence"/>
</dbReference>
<evidence type="ECO:0000313" key="4">
    <source>
        <dbReference type="Proteomes" id="UP001642464"/>
    </source>
</evidence>
<comment type="caution">
    <text evidence="3">The sequence shown here is derived from an EMBL/GenBank/DDBJ whole genome shotgun (WGS) entry which is preliminary data.</text>
</comment>
<sequence length="255" mass="27532">MAMKLRHRLHNLEFKRPNSNPQLAPPREDGDDVQPRLPAKTYSVLYIVGPDNVVGLKTIFYHPFSLLLLACPAGILAHALDWGVGCVFWLNFLALVPLAKILGDSTEELAGSIHNDTVTGLLNATFGNAVEMIVAIQSIRTNLLDIVKVCRVEIRTFFGRGEYGESMAGAQLPISPVLGYCGSSEYTASAAVTFFDVRACGSGAADLAKANSKAEEGALLSGVNGVLITLATHGLLREQRIEPEYVGVHWDNRDG</sequence>
<dbReference type="InterPro" id="IPR004713">
    <property type="entry name" value="CaH_exchang"/>
</dbReference>
<gene>
    <name evidence="3" type="ORF">SCF082_LOCUS7800</name>
</gene>